<dbReference type="AlphaFoldDB" id="A0A507EPA9"/>
<name>A0A507EPA9_9FUNG</name>
<evidence type="ECO:0008006" key="9">
    <source>
        <dbReference type="Google" id="ProtNLM"/>
    </source>
</evidence>
<dbReference type="GO" id="GO:0016020">
    <property type="term" value="C:membrane"/>
    <property type="evidence" value="ECO:0007669"/>
    <property type="project" value="UniProtKB-SubCell"/>
</dbReference>
<evidence type="ECO:0000256" key="2">
    <source>
        <dbReference type="ARBA" id="ARBA00007590"/>
    </source>
</evidence>
<reference evidence="7 8" key="1">
    <citation type="journal article" date="2019" name="Sci. Rep.">
        <title>Comparative genomics of chytrid fungi reveal insights into the obligate biotrophic and pathogenic lifestyle of Synchytrium endobioticum.</title>
        <authorList>
            <person name="van de Vossenberg B.T.L.H."/>
            <person name="Warris S."/>
            <person name="Nguyen H.D.T."/>
            <person name="van Gent-Pelzer M.P.E."/>
            <person name="Joly D.L."/>
            <person name="van de Geest H.C."/>
            <person name="Bonants P.J.M."/>
            <person name="Smith D.S."/>
            <person name="Levesque C.A."/>
            <person name="van der Lee T.A.J."/>
        </authorList>
    </citation>
    <scope>NUCLEOTIDE SEQUENCE [LARGE SCALE GENOMIC DNA]</scope>
    <source>
        <strain evidence="7 8">CBS 675.73</strain>
    </source>
</reference>
<dbReference type="Gene3D" id="1.10.10.1740">
    <property type="entry name" value="Transmembrane protein 14-like"/>
    <property type="match status" value="1"/>
</dbReference>
<sequence>MSRTARRRSKTGMRHIKKNARAAFRKNLSGKVLDFVKAEQTKLKETAATATIPPPPAFPSTCVAVKPTEQDVRPPNLVAKLFERNVPEEVNIPKYLPKECPMDQNTRVENAWRRSIGLVMMAAQLSDSRQDLPVNRTRTPSELAYISLFPEMMEMMRWSEQPLGVRQAALDAKVAAGQPKIAAENVAAKQETTGTEKRKSGIENFREWRGNVSGFFRGIVSPELPAYVLGSICAAGGTMGFIKGKSVPSLVAGLTCAGLYAIAGSRVAASKPYGAEIAVSVSLLLLAMMGKKAITKKAPVAIVMSGVGLIGAIFYLNQLLSASGRVKKI</sequence>
<keyword evidence="4 6" id="KW-1133">Transmembrane helix</keyword>
<protein>
    <recommendedName>
        <fullName evidence="9">Transmembrane protein 14</fullName>
    </recommendedName>
</protein>
<dbReference type="Proteomes" id="UP000320333">
    <property type="component" value="Unassembled WGS sequence"/>
</dbReference>
<dbReference type="PANTHER" id="PTHR12668:SF53">
    <property type="entry name" value="TMEM14 PROTEIN HOMOLOG YJR085C"/>
    <property type="match status" value="1"/>
</dbReference>
<comment type="similarity">
    <text evidence="2">Belongs to the TMEM14 family.</text>
</comment>
<keyword evidence="3 6" id="KW-0812">Transmembrane</keyword>
<evidence type="ECO:0000313" key="7">
    <source>
        <dbReference type="EMBL" id="TPX65694.1"/>
    </source>
</evidence>
<dbReference type="PANTHER" id="PTHR12668">
    <property type="entry name" value="TRANSMEMBRANE PROTEIN 14, 15"/>
    <property type="match status" value="1"/>
</dbReference>
<keyword evidence="8" id="KW-1185">Reference proteome</keyword>
<organism evidence="7 8">
    <name type="scientific">Chytriomyces confervae</name>
    <dbReference type="NCBI Taxonomy" id="246404"/>
    <lineage>
        <taxon>Eukaryota</taxon>
        <taxon>Fungi</taxon>
        <taxon>Fungi incertae sedis</taxon>
        <taxon>Chytridiomycota</taxon>
        <taxon>Chytridiomycota incertae sedis</taxon>
        <taxon>Chytridiomycetes</taxon>
        <taxon>Chytridiales</taxon>
        <taxon>Chytriomycetaceae</taxon>
        <taxon>Chytriomyces</taxon>
    </lineage>
</organism>
<proteinExistence type="inferred from homology"/>
<evidence type="ECO:0000256" key="4">
    <source>
        <dbReference type="ARBA" id="ARBA00022989"/>
    </source>
</evidence>
<dbReference type="EMBL" id="QEAP01000476">
    <property type="protein sequence ID" value="TPX65694.1"/>
    <property type="molecule type" value="Genomic_DNA"/>
</dbReference>
<dbReference type="InterPro" id="IPR005349">
    <property type="entry name" value="TMEM14"/>
</dbReference>
<dbReference type="InterPro" id="IPR044890">
    <property type="entry name" value="TMEM14_sf"/>
</dbReference>
<evidence type="ECO:0000256" key="5">
    <source>
        <dbReference type="ARBA" id="ARBA00023136"/>
    </source>
</evidence>
<comment type="caution">
    <text evidence="7">The sequence shown here is derived from an EMBL/GenBank/DDBJ whole genome shotgun (WGS) entry which is preliminary data.</text>
</comment>
<accession>A0A507EPA9</accession>
<evidence type="ECO:0000256" key="1">
    <source>
        <dbReference type="ARBA" id="ARBA00004370"/>
    </source>
</evidence>
<evidence type="ECO:0000256" key="6">
    <source>
        <dbReference type="SAM" id="Phobius"/>
    </source>
</evidence>
<feature type="transmembrane region" description="Helical" evidence="6">
    <location>
        <begin position="298"/>
        <end position="316"/>
    </location>
</feature>
<keyword evidence="5 6" id="KW-0472">Membrane</keyword>
<feature type="transmembrane region" description="Helical" evidence="6">
    <location>
        <begin position="247"/>
        <end position="267"/>
    </location>
</feature>
<evidence type="ECO:0000256" key="3">
    <source>
        <dbReference type="ARBA" id="ARBA00022692"/>
    </source>
</evidence>
<dbReference type="OrthoDB" id="5620at2759"/>
<dbReference type="Pfam" id="PF03647">
    <property type="entry name" value="Tmemb_14"/>
    <property type="match status" value="1"/>
</dbReference>
<gene>
    <name evidence="7" type="ORF">CcCBS67573_g08050</name>
</gene>
<comment type="subcellular location">
    <subcellularLocation>
        <location evidence="1">Membrane</location>
    </subcellularLocation>
</comment>
<evidence type="ECO:0000313" key="8">
    <source>
        <dbReference type="Proteomes" id="UP000320333"/>
    </source>
</evidence>